<dbReference type="Pfam" id="PF12802">
    <property type="entry name" value="MarR_2"/>
    <property type="match status" value="1"/>
</dbReference>
<accession>A0A2Z2KT82</accession>
<evidence type="ECO:0000256" key="1">
    <source>
        <dbReference type="ARBA" id="ARBA00023125"/>
    </source>
</evidence>
<dbReference type="GO" id="GO:0003677">
    <property type="term" value="F:DNA binding"/>
    <property type="evidence" value="ECO:0007669"/>
    <property type="project" value="UniProtKB-KW"/>
</dbReference>
<dbReference type="SMART" id="SM00347">
    <property type="entry name" value="HTH_MARR"/>
    <property type="match status" value="1"/>
</dbReference>
<keyword evidence="1" id="KW-0238">DNA-binding</keyword>
<dbReference type="PANTHER" id="PTHR33164">
    <property type="entry name" value="TRANSCRIPTIONAL REGULATOR, MARR FAMILY"/>
    <property type="match status" value="1"/>
</dbReference>
<name>A0A2Z2KT82_9BACL</name>
<dbReference type="PROSITE" id="PS50995">
    <property type="entry name" value="HTH_MARR_2"/>
    <property type="match status" value="1"/>
</dbReference>
<sequence length="150" mass="17287">MEDQDKVIYLPWEQEESIPVLINRTSAAIRRDIEYVLRPYGVTSQQSKTLHVLKASPGLTNMELERLLHIDKSSVTSLINGMVKRGWVERREHPQDARMKTISLTAAGEEMQQITHVKVHEAKHHSKQLLTPEEQGQLLVLLRKILDAYE</sequence>
<dbReference type="Gene3D" id="1.10.10.10">
    <property type="entry name" value="Winged helix-like DNA-binding domain superfamily/Winged helix DNA-binding domain"/>
    <property type="match status" value="1"/>
</dbReference>
<dbReference type="RefSeq" id="WP_087916556.1">
    <property type="nucleotide sequence ID" value="NZ_CP021780.1"/>
</dbReference>
<dbReference type="InterPro" id="IPR039422">
    <property type="entry name" value="MarR/SlyA-like"/>
</dbReference>
<dbReference type="Proteomes" id="UP000249890">
    <property type="component" value="Chromosome"/>
</dbReference>
<dbReference type="InterPro" id="IPR036390">
    <property type="entry name" value="WH_DNA-bd_sf"/>
</dbReference>
<organism evidence="3 4">
    <name type="scientific">Paenibacillus donghaensis</name>
    <dbReference type="NCBI Taxonomy" id="414771"/>
    <lineage>
        <taxon>Bacteria</taxon>
        <taxon>Bacillati</taxon>
        <taxon>Bacillota</taxon>
        <taxon>Bacilli</taxon>
        <taxon>Bacillales</taxon>
        <taxon>Paenibacillaceae</taxon>
        <taxon>Paenibacillus</taxon>
    </lineage>
</organism>
<dbReference type="GO" id="GO:0006950">
    <property type="term" value="P:response to stress"/>
    <property type="evidence" value="ECO:0007669"/>
    <property type="project" value="TreeGrafter"/>
</dbReference>
<reference evidence="3 4" key="1">
    <citation type="submission" date="2017-06" db="EMBL/GenBank/DDBJ databases">
        <title>Complete genome sequence of Paenibacillus donghaensis KCTC 13049T isolated from East Sea sediment, South Korea.</title>
        <authorList>
            <person name="Jung B.K."/>
            <person name="Hong S.-J."/>
            <person name="Shin J.-H."/>
        </authorList>
    </citation>
    <scope>NUCLEOTIDE SEQUENCE [LARGE SCALE GENOMIC DNA]</scope>
    <source>
        <strain evidence="3 4">KCTC 13049</strain>
    </source>
</reference>
<dbReference type="AlphaFoldDB" id="A0A2Z2KT82"/>
<keyword evidence="4" id="KW-1185">Reference proteome</keyword>
<dbReference type="GO" id="GO:0003700">
    <property type="term" value="F:DNA-binding transcription factor activity"/>
    <property type="evidence" value="ECO:0007669"/>
    <property type="project" value="InterPro"/>
</dbReference>
<proteinExistence type="predicted"/>
<evidence type="ECO:0000313" key="4">
    <source>
        <dbReference type="Proteomes" id="UP000249890"/>
    </source>
</evidence>
<dbReference type="InterPro" id="IPR000835">
    <property type="entry name" value="HTH_MarR-typ"/>
</dbReference>
<dbReference type="EMBL" id="CP021780">
    <property type="protein sequence ID" value="ASA22558.1"/>
    <property type="molecule type" value="Genomic_DNA"/>
</dbReference>
<protein>
    <recommendedName>
        <fullName evidence="2">HTH marR-type domain-containing protein</fullName>
    </recommendedName>
</protein>
<dbReference type="PANTHER" id="PTHR33164:SF43">
    <property type="entry name" value="HTH-TYPE TRANSCRIPTIONAL REPRESSOR YETL"/>
    <property type="match status" value="1"/>
</dbReference>
<dbReference type="InterPro" id="IPR036388">
    <property type="entry name" value="WH-like_DNA-bd_sf"/>
</dbReference>
<evidence type="ECO:0000259" key="2">
    <source>
        <dbReference type="PROSITE" id="PS50995"/>
    </source>
</evidence>
<dbReference type="KEGG" id="pdh:B9T62_18275"/>
<gene>
    <name evidence="3" type="ORF">B9T62_18275</name>
</gene>
<dbReference type="SUPFAM" id="SSF46785">
    <property type="entry name" value="Winged helix' DNA-binding domain"/>
    <property type="match status" value="1"/>
</dbReference>
<evidence type="ECO:0000313" key="3">
    <source>
        <dbReference type="EMBL" id="ASA22558.1"/>
    </source>
</evidence>
<dbReference type="OrthoDB" id="2612963at2"/>
<feature type="domain" description="HTH marR-type" evidence="2">
    <location>
        <begin position="15"/>
        <end position="147"/>
    </location>
</feature>
<dbReference type="PRINTS" id="PR00598">
    <property type="entry name" value="HTHMARR"/>
</dbReference>